<dbReference type="EMBL" id="KL596671">
    <property type="protein sequence ID" value="KER29803.1"/>
    <property type="molecule type" value="Genomic_DNA"/>
</dbReference>
<gene>
    <name evidence="1" type="ORF">T265_03602</name>
</gene>
<accession>A0A074ZQW4</accession>
<proteinExistence type="predicted"/>
<reference evidence="1 2" key="1">
    <citation type="submission" date="2013-11" db="EMBL/GenBank/DDBJ databases">
        <title>Opisthorchis viverrini - life in the bile duct.</title>
        <authorList>
            <person name="Young N.D."/>
            <person name="Nagarajan N."/>
            <person name="Lin S.J."/>
            <person name="Korhonen P.K."/>
            <person name="Jex A.R."/>
            <person name="Hall R.S."/>
            <person name="Safavi-Hemami H."/>
            <person name="Kaewkong W."/>
            <person name="Bertrand D."/>
            <person name="Gao S."/>
            <person name="Seet Q."/>
            <person name="Wongkham S."/>
            <person name="Teh B.T."/>
            <person name="Wongkham C."/>
            <person name="Intapan P.M."/>
            <person name="Maleewong W."/>
            <person name="Yang X."/>
            <person name="Hu M."/>
            <person name="Wang Z."/>
            <person name="Hofmann A."/>
            <person name="Sternberg P.W."/>
            <person name="Tan P."/>
            <person name="Wang J."/>
            <person name="Gasser R.B."/>
        </authorList>
    </citation>
    <scope>NUCLEOTIDE SEQUENCE [LARGE SCALE GENOMIC DNA]</scope>
</reference>
<name>A0A074ZQW4_OPIVI</name>
<protein>
    <submittedName>
        <fullName evidence="1">Uncharacterized protein</fullName>
    </submittedName>
</protein>
<evidence type="ECO:0000313" key="1">
    <source>
        <dbReference type="EMBL" id="KER29803.1"/>
    </source>
</evidence>
<dbReference type="CTD" id="20317789"/>
<dbReference type="RefSeq" id="XP_009166401.1">
    <property type="nucleotide sequence ID" value="XM_009168137.1"/>
</dbReference>
<dbReference type="OrthoDB" id="6253733at2759"/>
<dbReference type="KEGG" id="ovi:T265_03602"/>
<evidence type="ECO:0000313" key="2">
    <source>
        <dbReference type="Proteomes" id="UP000054324"/>
    </source>
</evidence>
<organism evidence="1 2">
    <name type="scientific">Opisthorchis viverrini</name>
    <name type="common">Southeast Asian liver fluke</name>
    <dbReference type="NCBI Taxonomy" id="6198"/>
    <lineage>
        <taxon>Eukaryota</taxon>
        <taxon>Metazoa</taxon>
        <taxon>Spiralia</taxon>
        <taxon>Lophotrochozoa</taxon>
        <taxon>Platyhelminthes</taxon>
        <taxon>Trematoda</taxon>
        <taxon>Digenea</taxon>
        <taxon>Opisthorchiida</taxon>
        <taxon>Opisthorchiata</taxon>
        <taxon>Opisthorchiidae</taxon>
        <taxon>Opisthorchis</taxon>
    </lineage>
</organism>
<dbReference type="GeneID" id="20317789"/>
<dbReference type="AlphaFoldDB" id="A0A074ZQW4"/>
<keyword evidence="2" id="KW-1185">Reference proteome</keyword>
<dbReference type="Proteomes" id="UP000054324">
    <property type="component" value="Unassembled WGS sequence"/>
</dbReference>
<sequence>MATKVRLDFVPMTGYVACCTSTANFVRAETKKLDCFLDCWGRTNENIRLMDCLFIRFKNQLHHFKFFQAFCCFRRSIKHLCSGVQRSGVSRLRRLSENADSNTVCPNVHSVDHFLVCLIQLHHFAQLAIRRSVSCWRICDLQFATGHFTKILLLMMTLLASFRPVLERSASSLNLTYENIKRVRDGLCTEATWLPTDITLPSSLNSIDQTENNRLETAEIDQPVREQSLLHPSASLCATTTSHPQFEASLMQRSKKAKKKALNKQLLRDFSALRAPPGPTTTILVPSCHATKRKQEGWEIARLSKPRQSKSRGRGRVRTTGLLANAIHKLRDQVPAIFSPLWLSKTWLPEYIIPTKVLFDLVPSVLGEQTLWRMFQLNSTPSIPGGEMAEVVRGSNPTSATRLPLSRLGQPGSIPALVLPSGGMAARHRKGATAERSLSPSIPRAMTKPADAILSTTAAC</sequence>